<comment type="caution">
    <text evidence="2">The sequence shown here is derived from an EMBL/GenBank/DDBJ whole genome shotgun (WGS) entry which is preliminary data.</text>
</comment>
<feature type="domain" description="NAD-dependent epimerase/dehydratase" evidence="1">
    <location>
        <begin position="16"/>
        <end position="241"/>
    </location>
</feature>
<evidence type="ECO:0000313" key="2">
    <source>
        <dbReference type="EMBL" id="GAA3025908.1"/>
    </source>
</evidence>
<organism evidence="2 3">
    <name type="scientific">Gordonia defluvii</name>
    <dbReference type="NCBI Taxonomy" id="283718"/>
    <lineage>
        <taxon>Bacteria</taxon>
        <taxon>Bacillati</taxon>
        <taxon>Actinomycetota</taxon>
        <taxon>Actinomycetes</taxon>
        <taxon>Mycobacteriales</taxon>
        <taxon>Gordoniaceae</taxon>
        <taxon>Gordonia</taxon>
    </lineage>
</organism>
<reference evidence="2 3" key="1">
    <citation type="journal article" date="2019" name="Int. J. Syst. Evol. Microbiol.">
        <title>The Global Catalogue of Microorganisms (GCM) 10K type strain sequencing project: providing services to taxonomists for standard genome sequencing and annotation.</title>
        <authorList>
            <consortium name="The Broad Institute Genomics Platform"/>
            <consortium name="The Broad Institute Genome Sequencing Center for Infectious Disease"/>
            <person name="Wu L."/>
            <person name="Ma J."/>
        </authorList>
    </citation>
    <scope>NUCLEOTIDE SEQUENCE [LARGE SCALE GENOMIC DNA]</scope>
    <source>
        <strain evidence="2 3">JCM 14234</strain>
    </source>
</reference>
<sequence length="341" mass="36749">MPATYDGEMLTSGTNVVIGASGFLGAHVVADLVGRGQKVRAVVRETSDTRGIDGLDIERVTGDIFDVESIRAAIRGADVVYYCVVDARPWLRDSTPMWRTNVDGLRGVLDVVAEADLDRFVFTSSVVTIGIPESGLATEEMQNNWARKGGEYARTRVAAEDLVMSYARTKGLPAVAMCVANTYGAGDYLPTPHGGMVKAAVRGKMPFYVKGIGAEVVGIDDAARAMTLAGTRGRIGERYIVAERFMSPREIFAVACGAVGVEPPARAMSRQALTRMAVLSSLGARLRRTDALLTPTTVRLMHLMPAMDHGKATRELGWNPSPTPDAIAEAARFFAADRRRR</sequence>
<keyword evidence="3" id="KW-1185">Reference proteome</keyword>
<dbReference type="PANTHER" id="PTHR48079:SF6">
    <property type="entry name" value="NAD(P)-BINDING DOMAIN-CONTAINING PROTEIN-RELATED"/>
    <property type="match status" value="1"/>
</dbReference>
<dbReference type="Proteomes" id="UP001501035">
    <property type="component" value="Unassembled WGS sequence"/>
</dbReference>
<dbReference type="EMBL" id="BAAAVS010000005">
    <property type="protein sequence ID" value="GAA3025908.1"/>
    <property type="molecule type" value="Genomic_DNA"/>
</dbReference>
<dbReference type="InterPro" id="IPR036291">
    <property type="entry name" value="NAD(P)-bd_dom_sf"/>
</dbReference>
<dbReference type="InterPro" id="IPR001509">
    <property type="entry name" value="Epimerase_deHydtase"/>
</dbReference>
<name>A0ABN3YEF6_9ACTN</name>
<dbReference type="RefSeq" id="WP_344716266.1">
    <property type="nucleotide sequence ID" value="NZ_BAAAVS010000005.1"/>
</dbReference>
<evidence type="ECO:0000259" key="1">
    <source>
        <dbReference type="Pfam" id="PF01370"/>
    </source>
</evidence>
<gene>
    <name evidence="2" type="ORF">GCM10010528_04660</name>
</gene>
<dbReference type="InterPro" id="IPR051783">
    <property type="entry name" value="NAD(P)-dependent_oxidoreduct"/>
</dbReference>
<dbReference type="SUPFAM" id="SSF51735">
    <property type="entry name" value="NAD(P)-binding Rossmann-fold domains"/>
    <property type="match status" value="1"/>
</dbReference>
<proteinExistence type="predicted"/>
<protein>
    <submittedName>
        <fullName evidence="2">NAD-dependent epimerase/dehydratase family protein</fullName>
    </submittedName>
</protein>
<dbReference type="Pfam" id="PF01370">
    <property type="entry name" value="Epimerase"/>
    <property type="match status" value="1"/>
</dbReference>
<dbReference type="Gene3D" id="3.40.50.720">
    <property type="entry name" value="NAD(P)-binding Rossmann-like Domain"/>
    <property type="match status" value="1"/>
</dbReference>
<accession>A0ABN3YEF6</accession>
<dbReference type="PANTHER" id="PTHR48079">
    <property type="entry name" value="PROTEIN YEEZ"/>
    <property type="match status" value="1"/>
</dbReference>
<evidence type="ECO:0000313" key="3">
    <source>
        <dbReference type="Proteomes" id="UP001501035"/>
    </source>
</evidence>